<evidence type="ECO:0000313" key="6">
    <source>
        <dbReference type="EMBL" id="CBH75477.1"/>
    </source>
</evidence>
<dbReference type="InterPro" id="IPR034746">
    <property type="entry name" value="POTRA"/>
</dbReference>
<dbReference type="AlphaFoldDB" id="E6PG89"/>
<dbReference type="EMBL" id="CABL01000009">
    <property type="protein sequence ID" value="CBH75477.1"/>
    <property type="molecule type" value="Genomic_DNA"/>
</dbReference>
<dbReference type="InterPro" id="IPR000184">
    <property type="entry name" value="Bac_surfAg_D15"/>
</dbReference>
<accession>E6PG89</accession>
<dbReference type="PANTHER" id="PTHR12815">
    <property type="entry name" value="SORTING AND ASSEMBLY MACHINERY SAMM50 PROTEIN FAMILY MEMBER"/>
    <property type="match status" value="1"/>
</dbReference>
<keyword evidence="4" id="KW-0472">Membrane</keyword>
<comment type="caution">
    <text evidence="6">The sequence shown here is derived from an EMBL/GenBank/DDBJ whole genome shotgun (WGS) entry which is preliminary data.</text>
</comment>
<dbReference type="Gene3D" id="2.40.160.50">
    <property type="entry name" value="membrane protein fhac: a member of the omp85/tpsb transporter family"/>
    <property type="match status" value="1"/>
</dbReference>
<keyword evidence="3" id="KW-0812">Transmembrane</keyword>
<dbReference type="PROSITE" id="PS51779">
    <property type="entry name" value="POTRA"/>
    <property type="match status" value="3"/>
</dbReference>
<feature type="domain" description="POTRA" evidence="5">
    <location>
        <begin position="40"/>
        <end position="112"/>
    </location>
</feature>
<dbReference type="InterPro" id="IPR010827">
    <property type="entry name" value="BamA/TamA_POTRA"/>
</dbReference>
<gene>
    <name evidence="6" type="ORF">CARN1_0019</name>
</gene>
<dbReference type="GO" id="GO:0019867">
    <property type="term" value="C:outer membrane"/>
    <property type="evidence" value="ECO:0007669"/>
    <property type="project" value="InterPro"/>
</dbReference>
<dbReference type="Pfam" id="PF01103">
    <property type="entry name" value="Omp85"/>
    <property type="match status" value="1"/>
</dbReference>
<evidence type="ECO:0000256" key="4">
    <source>
        <dbReference type="ARBA" id="ARBA00023136"/>
    </source>
</evidence>
<organism evidence="6">
    <name type="scientific">mine drainage metagenome</name>
    <dbReference type="NCBI Taxonomy" id="410659"/>
    <lineage>
        <taxon>unclassified sequences</taxon>
        <taxon>metagenomes</taxon>
        <taxon>ecological metagenomes</taxon>
    </lineage>
</organism>
<dbReference type="InterPro" id="IPR039910">
    <property type="entry name" value="D15-like"/>
</dbReference>
<sequence length="757" mass="81425">MNVRFRRAHRALWRAASALVTLAAIVAMLAPPNASSAVTPKIVSVDITGNLHVPTSEIMAVVQARPGETYDPKIVQSDLARINALGYFSAIAPPLIRLRPGGVAITYRVVENPVISKISFVGNKNVPTDTLLALMDSAPGQVFNGNTLRSDLLKINSYYERIGYGGQLPTHIKDVNLDPKTGALTLTVQEGLTIRKVIIGGDPVIPPPLILAKLNVKPGVVYSDALRQKDYKAISALYKKYSLFVGNFVGGIEPSSINLKNDTADVKYDVYVARVAAVEITGNTKTKDNVIRRQLRLRPGMLLTRAAIKYDLQRLQNTQFFSNVSPDVKPGPDPKHPEDVTVVWKVTEQKTAQAQIGFGYSGGINGQGLYGDLGYQDNNLHGTGNGVGVQFQRSIRTSSVQASVTIPYVGNTPKTQKYSLSGSLFSNSSTYYYPVYAVSQSSFSAISPSVGATPQPIPVTLYPSLGVSSISGVAATNTNSALGGALQVGRRLNDYTQITAGIGAQTIRYSTTVGAPYYFQSNVQPNVFVGATPSPLSNLNINATNTLGVSASSIANVNTGAPYRLDTLSLGASTLTLDDYIEPRRGVNANFTETFSSPAIGSSFTFTQSVLDIAKFIPVRSTATIGLHFLGELSTGAIPPSNLYSFTDQTLRGYNQIFYGTDAGLFQAEFRQPLSIDRNLILAAFVDQGAFRIRGASPILDPYTNRITSYPGNWTLRSDYGLGVRFNVPQLGNRVVRIDFAKGVNGFHTSFGLGEAF</sequence>
<reference evidence="6" key="1">
    <citation type="submission" date="2009-10" db="EMBL/GenBank/DDBJ databases">
        <title>Diversity of trophic interactions inside an arsenic-rich microbial ecosystem.</title>
        <authorList>
            <person name="Bertin P.N."/>
            <person name="Heinrich-Salmeron A."/>
            <person name="Pelletier E."/>
            <person name="Goulhen-Chollet F."/>
            <person name="Arsene-Ploetze F."/>
            <person name="Gallien S."/>
            <person name="Calteau A."/>
            <person name="Vallenet D."/>
            <person name="Casiot C."/>
            <person name="Chane-Woon-Ming B."/>
            <person name="Giloteaux L."/>
            <person name="Barakat M."/>
            <person name="Bonnefoy V."/>
            <person name="Bruneel O."/>
            <person name="Chandler M."/>
            <person name="Cleiss J."/>
            <person name="Duran R."/>
            <person name="Elbaz-Poulichet F."/>
            <person name="Fonknechten N."/>
            <person name="Lauga B."/>
            <person name="Mornico D."/>
            <person name="Ortet P."/>
            <person name="Schaeffer C."/>
            <person name="Siguier P."/>
            <person name="Alexander Thil Smith A."/>
            <person name="Van Dorsselaer A."/>
            <person name="Weissenbach J."/>
            <person name="Medigue C."/>
            <person name="Le Paslier D."/>
        </authorList>
    </citation>
    <scope>NUCLEOTIDE SEQUENCE</scope>
</reference>
<evidence type="ECO:0000256" key="2">
    <source>
        <dbReference type="ARBA" id="ARBA00022452"/>
    </source>
</evidence>
<feature type="domain" description="POTRA" evidence="5">
    <location>
        <begin position="273"/>
        <end position="349"/>
    </location>
</feature>
<keyword evidence="2" id="KW-1134">Transmembrane beta strand</keyword>
<protein>
    <recommendedName>
        <fullName evidence="5">POTRA domain-containing protein</fullName>
    </recommendedName>
</protein>
<feature type="domain" description="POTRA" evidence="5">
    <location>
        <begin position="113"/>
        <end position="191"/>
    </location>
</feature>
<name>E6PG89_9ZZZZ</name>
<evidence type="ECO:0000259" key="5">
    <source>
        <dbReference type="PROSITE" id="PS51779"/>
    </source>
</evidence>
<dbReference type="Pfam" id="PF07244">
    <property type="entry name" value="POTRA"/>
    <property type="match status" value="3"/>
</dbReference>
<proteinExistence type="predicted"/>
<dbReference type="Gene3D" id="3.10.20.310">
    <property type="entry name" value="membrane protein fhac"/>
    <property type="match status" value="3"/>
</dbReference>
<comment type="subcellular location">
    <subcellularLocation>
        <location evidence="1">Membrane</location>
    </subcellularLocation>
</comment>
<dbReference type="PANTHER" id="PTHR12815:SF18">
    <property type="entry name" value="SORTING AND ASSEMBLY MACHINERY COMPONENT 50 HOMOLOG"/>
    <property type="match status" value="1"/>
</dbReference>
<evidence type="ECO:0000256" key="1">
    <source>
        <dbReference type="ARBA" id="ARBA00004370"/>
    </source>
</evidence>
<evidence type="ECO:0000256" key="3">
    <source>
        <dbReference type="ARBA" id="ARBA00022692"/>
    </source>
</evidence>